<gene>
    <name evidence="16" type="ORF">BGZ97_001252</name>
</gene>
<protein>
    <recommendedName>
        <fullName evidence="3">ferric-chelate reductase (NADPH)</fullName>
        <ecNumber evidence="3">1.16.1.9</ecNumber>
    </recommendedName>
</protein>
<dbReference type="SUPFAM" id="SSF63380">
    <property type="entry name" value="Riboflavin synthase domain-like"/>
    <property type="match status" value="1"/>
</dbReference>
<dbReference type="InterPro" id="IPR013121">
    <property type="entry name" value="Fe_red_NAD-bd_6"/>
</dbReference>
<feature type="domain" description="FAD-binding FR-type" evidence="15">
    <location>
        <begin position="288"/>
        <end position="390"/>
    </location>
</feature>
<dbReference type="AlphaFoldDB" id="A0A9P6QWM2"/>
<keyword evidence="9" id="KW-0560">Oxidoreductase</keyword>
<proteinExistence type="inferred from homology"/>
<dbReference type="Gene3D" id="2.40.30.10">
    <property type="entry name" value="Translation factors"/>
    <property type="match status" value="1"/>
</dbReference>
<evidence type="ECO:0000256" key="11">
    <source>
        <dbReference type="ARBA" id="ARBA00023136"/>
    </source>
</evidence>
<dbReference type="GO" id="GO:0006879">
    <property type="term" value="P:intracellular iron ion homeostasis"/>
    <property type="evidence" value="ECO:0007669"/>
    <property type="project" value="TreeGrafter"/>
</dbReference>
<accession>A0A9P6QWM2</accession>
<dbReference type="GO" id="GO:0015677">
    <property type="term" value="P:copper ion import"/>
    <property type="evidence" value="ECO:0007669"/>
    <property type="project" value="TreeGrafter"/>
</dbReference>
<dbReference type="CDD" id="cd06186">
    <property type="entry name" value="NOX_Duox_like_FAD_NADP"/>
    <property type="match status" value="1"/>
</dbReference>
<evidence type="ECO:0000256" key="14">
    <source>
        <dbReference type="SAM" id="Phobius"/>
    </source>
</evidence>
<dbReference type="PROSITE" id="PS51384">
    <property type="entry name" value="FAD_FR"/>
    <property type="match status" value="1"/>
</dbReference>
<dbReference type="InterPro" id="IPR013130">
    <property type="entry name" value="Fe3_Rdtase_TM_dom"/>
</dbReference>
<reference evidence="16" key="1">
    <citation type="journal article" date="2020" name="Fungal Divers.">
        <title>Resolving the Mortierellaceae phylogeny through synthesis of multi-gene phylogenetics and phylogenomics.</title>
        <authorList>
            <person name="Vandepol N."/>
            <person name="Liber J."/>
            <person name="Desiro A."/>
            <person name="Na H."/>
            <person name="Kennedy M."/>
            <person name="Barry K."/>
            <person name="Grigoriev I.V."/>
            <person name="Miller A.N."/>
            <person name="O'Donnell K."/>
            <person name="Stajich J.E."/>
            <person name="Bonito G."/>
        </authorList>
    </citation>
    <scope>NUCLEOTIDE SEQUENCE</scope>
    <source>
        <strain evidence="16">NVP60</strain>
    </source>
</reference>
<dbReference type="Pfam" id="PF08022">
    <property type="entry name" value="FAD_binding_8"/>
    <property type="match status" value="1"/>
</dbReference>
<dbReference type="InterPro" id="IPR013112">
    <property type="entry name" value="FAD-bd_8"/>
</dbReference>
<feature type="transmembrane region" description="Helical" evidence="14">
    <location>
        <begin position="110"/>
        <end position="137"/>
    </location>
</feature>
<evidence type="ECO:0000313" key="17">
    <source>
        <dbReference type="Proteomes" id="UP000823405"/>
    </source>
</evidence>
<evidence type="ECO:0000256" key="12">
    <source>
        <dbReference type="ARBA" id="ARBA00023180"/>
    </source>
</evidence>
<keyword evidence="11 14" id="KW-0472">Membrane</keyword>
<keyword evidence="5" id="KW-1003">Cell membrane</keyword>
<evidence type="ECO:0000256" key="8">
    <source>
        <dbReference type="ARBA" id="ARBA00022989"/>
    </source>
</evidence>
<dbReference type="InterPro" id="IPR017927">
    <property type="entry name" value="FAD-bd_FR_type"/>
</dbReference>
<comment type="similarity">
    <text evidence="2">Belongs to the ferric reductase (FRE) family.</text>
</comment>
<evidence type="ECO:0000256" key="5">
    <source>
        <dbReference type="ARBA" id="ARBA00022475"/>
    </source>
</evidence>
<keyword evidence="7" id="KW-0249">Electron transport</keyword>
<dbReference type="GO" id="GO:0006826">
    <property type="term" value="P:iron ion transport"/>
    <property type="evidence" value="ECO:0007669"/>
    <property type="project" value="UniProtKB-ARBA"/>
</dbReference>
<dbReference type="PANTHER" id="PTHR32361:SF9">
    <property type="entry name" value="FERRIC REDUCTASE TRANSMEMBRANE COMPONENT 3-RELATED"/>
    <property type="match status" value="1"/>
</dbReference>
<dbReference type="GO" id="GO:0005886">
    <property type="term" value="C:plasma membrane"/>
    <property type="evidence" value="ECO:0007669"/>
    <property type="project" value="UniProtKB-SubCell"/>
</dbReference>
<feature type="transmembrane region" description="Helical" evidence="14">
    <location>
        <begin position="20"/>
        <end position="43"/>
    </location>
</feature>
<evidence type="ECO:0000256" key="4">
    <source>
        <dbReference type="ARBA" id="ARBA00022448"/>
    </source>
</evidence>
<feature type="transmembrane region" description="Helical" evidence="14">
    <location>
        <begin position="252"/>
        <end position="271"/>
    </location>
</feature>
<keyword evidence="12" id="KW-0325">Glycoprotein</keyword>
<keyword evidence="6 14" id="KW-0812">Transmembrane</keyword>
<evidence type="ECO:0000256" key="6">
    <source>
        <dbReference type="ARBA" id="ARBA00022692"/>
    </source>
</evidence>
<feature type="transmembrane region" description="Helical" evidence="14">
    <location>
        <begin position="228"/>
        <end position="245"/>
    </location>
</feature>
<organism evidence="16 17">
    <name type="scientific">Linnemannia gamsii</name>
    <dbReference type="NCBI Taxonomy" id="64522"/>
    <lineage>
        <taxon>Eukaryota</taxon>
        <taxon>Fungi</taxon>
        <taxon>Fungi incertae sedis</taxon>
        <taxon>Mucoromycota</taxon>
        <taxon>Mortierellomycotina</taxon>
        <taxon>Mortierellomycetes</taxon>
        <taxon>Mortierellales</taxon>
        <taxon>Mortierellaceae</taxon>
        <taxon>Linnemannia</taxon>
    </lineage>
</organism>
<dbReference type="Pfam" id="PF01794">
    <property type="entry name" value="Ferric_reduct"/>
    <property type="match status" value="1"/>
</dbReference>
<name>A0A9P6QWM2_9FUNG</name>
<evidence type="ECO:0000256" key="10">
    <source>
        <dbReference type="ARBA" id="ARBA00023065"/>
    </source>
</evidence>
<evidence type="ECO:0000256" key="2">
    <source>
        <dbReference type="ARBA" id="ARBA00006278"/>
    </source>
</evidence>
<sequence length="607" mass="67341">MDHNHGAMQSTPWNMNLDYAIDWSVALGVPVVLLSVRHLVLSISRAIEGRKQRGQGHAPLATVDSTEAETDDLGVDIPTRLSKSPSGTTTARWSYTRIENWITNKASATLYLGSVVHLVAGATLLAFIFLSILAVLLTSDVNLKLNSNRAGYLGLACIPFLFAFTGKNSIVTLMTGISHHRVNQVHRFLGVSLFVLISVHMGCMMKSWWPWKSLLAQQLATPKVQYGLATYATLCLLVVTAAWPVRRFAYEAFVVSHSLFLVFLVLVGLHTPYAMRFTVAGIFFYVINVLTGWCVKSKLALAQATVFQDRLTRLRMDRSVAHAPGQHIYVCVPSMSLIQWHPFTISSSDQTSVTVHARAVGGFTKKLCRWPENTQRRVILAGPYGESVQVGRGSDIQKVVFVAAGSGLAYVVPILMDLLQARRQFKAHCGHVEIVWCVRDPDEVQWFQEELEMALDAAQGYLDMMEKEKEETGLISPDGPETQLRLKVHYTRLSFENQESLVVPAPIHQQQGSSTSTSATATSTTEEARKMLNNMPFAGDDRVEWVQSRLDVAQYVRGQIEEIESDHTVDIVGCGPASMLAQLHNVVAAKESLTGCRVNLHTERFYV</sequence>
<evidence type="ECO:0000256" key="1">
    <source>
        <dbReference type="ARBA" id="ARBA00004651"/>
    </source>
</evidence>
<feature type="transmembrane region" description="Helical" evidence="14">
    <location>
        <begin position="277"/>
        <end position="295"/>
    </location>
</feature>
<evidence type="ECO:0000259" key="15">
    <source>
        <dbReference type="PROSITE" id="PS51384"/>
    </source>
</evidence>
<evidence type="ECO:0000313" key="16">
    <source>
        <dbReference type="EMBL" id="KAG0305063.1"/>
    </source>
</evidence>
<dbReference type="OrthoDB" id="167398at2759"/>
<dbReference type="InterPro" id="IPR017938">
    <property type="entry name" value="Riboflavin_synthase-like_b-brl"/>
</dbReference>
<dbReference type="EC" id="1.16.1.9" evidence="3"/>
<dbReference type="PANTHER" id="PTHR32361">
    <property type="entry name" value="FERRIC/CUPRIC REDUCTASE TRANSMEMBRANE COMPONENT"/>
    <property type="match status" value="1"/>
</dbReference>
<comment type="caution">
    <text evidence="16">The sequence shown here is derived from an EMBL/GenBank/DDBJ whole genome shotgun (WGS) entry which is preliminary data.</text>
</comment>
<dbReference type="SFLD" id="SFLDG01168">
    <property type="entry name" value="Ferric_reductase_subgroup_(FRE"/>
    <property type="match status" value="1"/>
</dbReference>
<feature type="transmembrane region" description="Helical" evidence="14">
    <location>
        <begin position="399"/>
        <end position="419"/>
    </location>
</feature>
<evidence type="ECO:0000256" key="9">
    <source>
        <dbReference type="ARBA" id="ARBA00023002"/>
    </source>
</evidence>
<dbReference type="SFLD" id="SFLDS00052">
    <property type="entry name" value="Ferric_Reductase_Domain"/>
    <property type="match status" value="1"/>
</dbReference>
<dbReference type="GO" id="GO:0052851">
    <property type="term" value="F:ferric-chelate reductase (NADPH) activity"/>
    <property type="evidence" value="ECO:0007669"/>
    <property type="project" value="UniProtKB-EC"/>
</dbReference>
<evidence type="ECO:0000256" key="13">
    <source>
        <dbReference type="ARBA" id="ARBA00048483"/>
    </source>
</evidence>
<keyword evidence="10" id="KW-0406">Ion transport</keyword>
<keyword evidence="17" id="KW-1185">Reference proteome</keyword>
<feature type="transmembrane region" description="Helical" evidence="14">
    <location>
        <begin position="149"/>
        <end position="167"/>
    </location>
</feature>
<comment type="subcellular location">
    <subcellularLocation>
        <location evidence="1">Cell membrane</location>
        <topology evidence="1">Multi-pass membrane protein</topology>
    </subcellularLocation>
</comment>
<evidence type="ECO:0000256" key="7">
    <source>
        <dbReference type="ARBA" id="ARBA00022982"/>
    </source>
</evidence>
<dbReference type="SUPFAM" id="SSF52343">
    <property type="entry name" value="Ferredoxin reductase-like, C-terminal NADP-linked domain"/>
    <property type="match status" value="1"/>
</dbReference>
<dbReference type="InterPro" id="IPR051410">
    <property type="entry name" value="Ferric/Cupric_Reductase"/>
</dbReference>
<feature type="transmembrane region" description="Helical" evidence="14">
    <location>
        <begin position="188"/>
        <end position="208"/>
    </location>
</feature>
<dbReference type="Pfam" id="PF08030">
    <property type="entry name" value="NAD_binding_6"/>
    <property type="match status" value="1"/>
</dbReference>
<dbReference type="Proteomes" id="UP000823405">
    <property type="component" value="Unassembled WGS sequence"/>
</dbReference>
<comment type="catalytic activity">
    <reaction evidence="13">
        <text>2 a Fe(II)-siderophore + NADP(+) + H(+) = 2 a Fe(III)-siderophore + NADPH</text>
        <dbReference type="Rhea" id="RHEA:28795"/>
        <dbReference type="Rhea" id="RHEA-COMP:11342"/>
        <dbReference type="Rhea" id="RHEA-COMP:11344"/>
        <dbReference type="ChEBI" id="CHEBI:15378"/>
        <dbReference type="ChEBI" id="CHEBI:29033"/>
        <dbReference type="ChEBI" id="CHEBI:29034"/>
        <dbReference type="ChEBI" id="CHEBI:57783"/>
        <dbReference type="ChEBI" id="CHEBI:58349"/>
        <dbReference type="EC" id="1.16.1.9"/>
    </reaction>
</comment>
<dbReference type="InterPro" id="IPR039261">
    <property type="entry name" value="FNR_nucleotide-bd"/>
</dbReference>
<evidence type="ECO:0000256" key="3">
    <source>
        <dbReference type="ARBA" id="ARBA00012668"/>
    </source>
</evidence>
<keyword evidence="4" id="KW-0813">Transport</keyword>
<dbReference type="EMBL" id="JAAAIN010001251">
    <property type="protein sequence ID" value="KAG0305063.1"/>
    <property type="molecule type" value="Genomic_DNA"/>
</dbReference>
<dbReference type="Gene3D" id="3.40.50.80">
    <property type="entry name" value="Nucleotide-binding domain of ferredoxin-NADP reductase (FNR) module"/>
    <property type="match status" value="1"/>
</dbReference>
<keyword evidence="8 14" id="KW-1133">Transmembrane helix</keyword>